<evidence type="ECO:0000256" key="4">
    <source>
        <dbReference type="ARBA" id="ARBA00023316"/>
    </source>
</evidence>
<comment type="catalytic activity">
    <reaction evidence="1">
        <text>Hydrolyzes the link between N-acetylmuramoyl residues and L-amino acid residues in certain cell-wall glycopeptides.</text>
        <dbReference type="EC" id="3.5.1.28"/>
    </reaction>
</comment>
<name>A0ABS5QPH1_9LACO</name>
<protein>
    <recommendedName>
        <fullName evidence="2">N-acetylmuramoyl-L-alanine amidase</fullName>
        <ecNumber evidence="2">3.5.1.28</ecNumber>
    </recommendedName>
</protein>
<evidence type="ECO:0000313" key="6">
    <source>
        <dbReference type="EMBL" id="MBS9334976.1"/>
    </source>
</evidence>
<dbReference type="SMART" id="SM00644">
    <property type="entry name" value="Ami_2"/>
    <property type="match status" value="1"/>
</dbReference>
<dbReference type="Gene3D" id="2.40.50.670">
    <property type="match status" value="1"/>
</dbReference>
<organism evidence="6 7">
    <name type="scientific">Fructobacillus papyriferae</name>
    <dbReference type="NCBI Taxonomy" id="2713171"/>
    <lineage>
        <taxon>Bacteria</taxon>
        <taxon>Bacillati</taxon>
        <taxon>Bacillota</taxon>
        <taxon>Bacilli</taxon>
        <taxon>Lactobacillales</taxon>
        <taxon>Lactobacillaceae</taxon>
        <taxon>Fructobacillus</taxon>
    </lineage>
</organism>
<dbReference type="InterPro" id="IPR051206">
    <property type="entry name" value="NAMLAA_amidase_2"/>
</dbReference>
<dbReference type="InterPro" id="IPR038263">
    <property type="entry name" value="Lytic_exo_TRD_sf"/>
</dbReference>
<proteinExistence type="predicted"/>
<dbReference type="InterPro" id="IPR002502">
    <property type="entry name" value="Amidase_domain"/>
</dbReference>
<evidence type="ECO:0000256" key="1">
    <source>
        <dbReference type="ARBA" id="ARBA00001561"/>
    </source>
</evidence>
<keyword evidence="4" id="KW-0961">Cell wall biogenesis/degradation</keyword>
<dbReference type="CDD" id="cd06583">
    <property type="entry name" value="PGRP"/>
    <property type="match status" value="1"/>
</dbReference>
<comment type="caution">
    <text evidence="6">The sequence shown here is derived from an EMBL/GenBank/DDBJ whole genome shotgun (WGS) entry which is preliminary data.</text>
</comment>
<keyword evidence="3" id="KW-0378">Hydrolase</keyword>
<evidence type="ECO:0000313" key="7">
    <source>
        <dbReference type="Proteomes" id="UP001519418"/>
    </source>
</evidence>
<feature type="domain" description="N-acetylmuramoyl-L-alanine amidase" evidence="5">
    <location>
        <begin position="43"/>
        <end position="165"/>
    </location>
</feature>
<accession>A0ABS5QPH1</accession>
<dbReference type="SUPFAM" id="SSF55846">
    <property type="entry name" value="N-acetylmuramoyl-L-alanine amidase-like"/>
    <property type="match status" value="1"/>
</dbReference>
<dbReference type="Pfam" id="PF01510">
    <property type="entry name" value="Amidase_2"/>
    <property type="match status" value="1"/>
</dbReference>
<sequence>MNDVAQAIRKANKEAKPGLSFSQAIITNMNASGHDSRHVVTYIPHKSGESLAIEGLPVTSSNNSQESMKAAAYAKRGSLMAAFGVTPTNEDNTAWHAGNWDANSSSIGIEHANLTGAPDYDIAQATIDASAKLVADIAQRYGFGRVVPYQNLFPHSSFTSTACPGKLKDKLQEIADKANDIIADGNGNVATQAAQTSQPEQQEVDNRSASIKEFQNKWKKRWAIRGKFTIRTCQKVYGMFQVLTDDLNVEPNSWYYNGIPTGLLEDVSDPEGRSFEDGAAVRFKDGVNSGVISAYDNNDNAVGIYFAGYRDMIWFDADKFLAHP</sequence>
<gene>
    <name evidence="6" type="ORF">G6R27_02835</name>
</gene>
<dbReference type="Gene3D" id="3.40.80.10">
    <property type="entry name" value="Peptidoglycan recognition protein-like"/>
    <property type="match status" value="1"/>
</dbReference>
<dbReference type="PANTHER" id="PTHR30417">
    <property type="entry name" value="N-ACETYLMURAMOYL-L-ALANINE AMIDASE AMID"/>
    <property type="match status" value="1"/>
</dbReference>
<evidence type="ECO:0000256" key="3">
    <source>
        <dbReference type="ARBA" id="ARBA00022801"/>
    </source>
</evidence>
<reference evidence="6 7" key="1">
    <citation type="submission" date="2020-02" db="EMBL/GenBank/DDBJ databases">
        <title>Fructobacillus sp. isolated from paper mulberry of Taiwan.</title>
        <authorList>
            <person name="Lin S.-T."/>
        </authorList>
    </citation>
    <scope>NUCLEOTIDE SEQUENCE [LARGE SCALE GENOMIC DNA]</scope>
    <source>
        <strain evidence="6 7">M1-10</strain>
    </source>
</reference>
<evidence type="ECO:0000259" key="5">
    <source>
        <dbReference type="SMART" id="SM00644"/>
    </source>
</evidence>
<dbReference type="InterPro" id="IPR036505">
    <property type="entry name" value="Amidase/PGRP_sf"/>
</dbReference>
<dbReference type="EMBL" id="JAAMFI010000001">
    <property type="protein sequence ID" value="MBS9334976.1"/>
    <property type="molecule type" value="Genomic_DNA"/>
</dbReference>
<dbReference type="Proteomes" id="UP001519418">
    <property type="component" value="Unassembled WGS sequence"/>
</dbReference>
<evidence type="ECO:0000256" key="2">
    <source>
        <dbReference type="ARBA" id="ARBA00011901"/>
    </source>
</evidence>
<dbReference type="PANTHER" id="PTHR30417:SF1">
    <property type="entry name" value="N-ACETYLMURAMOYL-L-ALANINE AMIDASE AMID"/>
    <property type="match status" value="1"/>
</dbReference>
<keyword evidence="7" id="KW-1185">Reference proteome</keyword>
<dbReference type="EC" id="3.5.1.28" evidence="2"/>